<keyword evidence="1" id="KW-0732">Signal</keyword>
<reference evidence="2 3" key="1">
    <citation type="submission" date="2017-06" db="EMBL/GenBank/DDBJ databases">
        <title>Ant-infecting Ophiocordyceps genomes reveal a high diversity of potential behavioral manipulation genes and a possible major role for enterotoxins.</title>
        <authorList>
            <person name="De Bekker C."/>
            <person name="Evans H.C."/>
            <person name="Brachmann A."/>
            <person name="Hughes D.P."/>
        </authorList>
    </citation>
    <scope>NUCLEOTIDE SEQUENCE [LARGE SCALE GENOMIC DNA]</scope>
    <source>
        <strain evidence="2 3">Map16</strain>
    </source>
</reference>
<evidence type="ECO:0000256" key="1">
    <source>
        <dbReference type="SAM" id="SignalP"/>
    </source>
</evidence>
<dbReference type="AlphaFoldDB" id="A0A2C5ZHH0"/>
<protein>
    <recommendedName>
        <fullName evidence="4">SCP domain-containing protein</fullName>
    </recommendedName>
</protein>
<proteinExistence type="predicted"/>
<feature type="chain" id="PRO_5012722326" description="SCP domain-containing protein" evidence="1">
    <location>
        <begin position="20"/>
        <end position="205"/>
    </location>
</feature>
<dbReference type="EMBL" id="NJES01000072">
    <property type="protein sequence ID" value="PHH78651.1"/>
    <property type="molecule type" value="Genomic_DNA"/>
</dbReference>
<sequence>MRTPVPYLLAALMAKTATCTNAPIIGCTVEQAMWEVYLETGMMQLNGTYQQVKRQLQELRLAEPTEKPLDQQDYMKLTHLAKDTKPSYVPNPSCGPWQKARSTSALKAISDIHDLEDHIVPLADVRGQECVRYSCVEDASVWLCNTNPSTSAPRGFLWRFLPQKAMQIFNVCSWPGEPGITGRIDEVSGMNAGFTTAVLRQKCET</sequence>
<evidence type="ECO:0000313" key="2">
    <source>
        <dbReference type="EMBL" id="PHH78651.1"/>
    </source>
</evidence>
<feature type="signal peptide" evidence="1">
    <location>
        <begin position="1"/>
        <end position="19"/>
    </location>
</feature>
<accession>A0A2C5ZHH0</accession>
<evidence type="ECO:0000313" key="3">
    <source>
        <dbReference type="Proteomes" id="UP000226431"/>
    </source>
</evidence>
<dbReference type="OrthoDB" id="10361105at2759"/>
<organism evidence="2 3">
    <name type="scientific">Ophiocordyceps camponoti-rufipedis</name>
    <dbReference type="NCBI Taxonomy" id="2004952"/>
    <lineage>
        <taxon>Eukaryota</taxon>
        <taxon>Fungi</taxon>
        <taxon>Dikarya</taxon>
        <taxon>Ascomycota</taxon>
        <taxon>Pezizomycotina</taxon>
        <taxon>Sordariomycetes</taxon>
        <taxon>Hypocreomycetidae</taxon>
        <taxon>Hypocreales</taxon>
        <taxon>Ophiocordycipitaceae</taxon>
        <taxon>Ophiocordyceps</taxon>
    </lineage>
</organism>
<comment type="caution">
    <text evidence="2">The sequence shown here is derived from an EMBL/GenBank/DDBJ whole genome shotgun (WGS) entry which is preliminary data.</text>
</comment>
<name>A0A2C5ZHH0_9HYPO</name>
<keyword evidence="3" id="KW-1185">Reference proteome</keyword>
<gene>
    <name evidence="2" type="ORF">CDD80_6543</name>
</gene>
<dbReference type="Proteomes" id="UP000226431">
    <property type="component" value="Unassembled WGS sequence"/>
</dbReference>
<evidence type="ECO:0008006" key="4">
    <source>
        <dbReference type="Google" id="ProtNLM"/>
    </source>
</evidence>